<dbReference type="InterPro" id="IPR004485">
    <property type="entry name" value="Cobalamin_biosynth_CobD/CbiB"/>
</dbReference>
<evidence type="ECO:0000256" key="1">
    <source>
        <dbReference type="ARBA" id="ARBA00004651"/>
    </source>
</evidence>
<comment type="caution">
    <text evidence="9">Lacks conserved residue(s) required for the propagation of feature annotation.</text>
</comment>
<evidence type="ECO:0000256" key="4">
    <source>
        <dbReference type="ARBA" id="ARBA00022475"/>
    </source>
</evidence>
<comment type="similarity">
    <text evidence="3 9">Belongs to the CobD/CbiB family.</text>
</comment>
<dbReference type="Proteomes" id="UP000309544">
    <property type="component" value="Unassembled WGS sequence"/>
</dbReference>
<keyword evidence="6 9" id="KW-0812">Transmembrane</keyword>
<dbReference type="Pfam" id="PF03186">
    <property type="entry name" value="CobD_Cbib"/>
    <property type="match status" value="1"/>
</dbReference>
<comment type="subcellular location">
    <subcellularLocation>
        <location evidence="1 9">Cell membrane</location>
        <topology evidence="1 9">Multi-pass membrane protein</topology>
    </subcellularLocation>
</comment>
<evidence type="ECO:0000256" key="8">
    <source>
        <dbReference type="ARBA" id="ARBA00023136"/>
    </source>
</evidence>
<dbReference type="RefSeq" id="WP_068867246.1">
    <property type="nucleotide sequence ID" value="NZ_VDCI01000003.1"/>
</dbReference>
<dbReference type="AlphaFoldDB" id="A0A5C4S2D7"/>
<evidence type="ECO:0000256" key="2">
    <source>
        <dbReference type="ARBA" id="ARBA00004953"/>
    </source>
</evidence>
<dbReference type="EMBL" id="VDCI01000003">
    <property type="protein sequence ID" value="TNJ36901.1"/>
    <property type="molecule type" value="Genomic_DNA"/>
</dbReference>
<dbReference type="PANTHER" id="PTHR34308:SF1">
    <property type="entry name" value="COBALAMIN BIOSYNTHESIS PROTEIN CBIB"/>
    <property type="match status" value="1"/>
</dbReference>
<dbReference type="PANTHER" id="PTHR34308">
    <property type="entry name" value="COBALAMIN BIOSYNTHESIS PROTEIN CBIB"/>
    <property type="match status" value="1"/>
</dbReference>
<comment type="pathway">
    <text evidence="2 9">Cofactor biosynthesis; adenosylcobalamin biosynthesis.</text>
</comment>
<evidence type="ECO:0000256" key="5">
    <source>
        <dbReference type="ARBA" id="ARBA00022573"/>
    </source>
</evidence>
<comment type="caution">
    <text evidence="10">The sequence shown here is derived from an EMBL/GenBank/DDBJ whole genome shotgun (WGS) entry which is preliminary data.</text>
</comment>
<keyword evidence="7 9" id="KW-1133">Transmembrane helix</keyword>
<dbReference type="GO" id="GO:0048472">
    <property type="term" value="F:threonine-phosphate decarboxylase activity"/>
    <property type="evidence" value="ECO:0007669"/>
    <property type="project" value="InterPro"/>
</dbReference>
<dbReference type="HAMAP" id="MF_00024">
    <property type="entry name" value="CobD_CbiB"/>
    <property type="match status" value="1"/>
</dbReference>
<sequence length="316" mass="34089">MTDRLELLLTLAFFLDFLVGDPRSWWHPVQSIGSFASFVERVLRSMEWLPLKQAGVVAVVLVVGGSAVVTAGVLDLAFSLHPVVGTVLTIVTMYYTLATKDLADHAGRVFEALRAGDVQLGRERVAMMVGRDTALLDETGVAQAATESVAENCVDGVTAPLFYALLFGPVGAVAYKAANTLDSMFGYKNERYLEFGWAAARFDDLLNYLPSRLTVLAIFGAAKVSGMRSGEVFHAVALTAKRHASPNAGFPEAAFAGALGVRFGGPRWYEGERRDLPWLGIAEERCSPEVLRKAVSLMLVSSGLFLLGGIMLKVVL</sequence>
<feature type="transmembrane region" description="Helical" evidence="9">
    <location>
        <begin position="55"/>
        <end position="74"/>
    </location>
</feature>
<evidence type="ECO:0000313" key="11">
    <source>
        <dbReference type="Proteomes" id="UP000309544"/>
    </source>
</evidence>
<evidence type="ECO:0000256" key="3">
    <source>
        <dbReference type="ARBA" id="ARBA00006263"/>
    </source>
</evidence>
<keyword evidence="4 9" id="KW-1003">Cell membrane</keyword>
<protein>
    <recommendedName>
        <fullName evidence="9">Cobalamin biosynthesis protein CobD</fullName>
    </recommendedName>
</protein>
<dbReference type="UniPathway" id="UPA00148"/>
<feature type="transmembrane region" description="Helical" evidence="9">
    <location>
        <begin position="80"/>
        <end position="98"/>
    </location>
</feature>
<name>A0A5C4S2D7_PROVB</name>
<dbReference type="GO" id="GO:0009236">
    <property type="term" value="P:cobalamin biosynthetic process"/>
    <property type="evidence" value="ECO:0007669"/>
    <property type="project" value="UniProtKB-UniRule"/>
</dbReference>
<keyword evidence="8 9" id="KW-0472">Membrane</keyword>
<dbReference type="NCBIfam" id="TIGR00380">
    <property type="entry name" value="cobal_cbiB"/>
    <property type="match status" value="1"/>
</dbReference>
<keyword evidence="11" id="KW-1185">Reference proteome</keyword>
<feature type="transmembrane region" description="Helical" evidence="9">
    <location>
        <begin position="294"/>
        <end position="315"/>
    </location>
</feature>
<evidence type="ECO:0000256" key="7">
    <source>
        <dbReference type="ARBA" id="ARBA00022989"/>
    </source>
</evidence>
<comment type="function">
    <text evidence="9">Converts cobyric acid to cobinamide by the addition of aminopropanol on the F carboxylic group.</text>
</comment>
<dbReference type="GO" id="GO:0015420">
    <property type="term" value="F:ABC-type vitamin B12 transporter activity"/>
    <property type="evidence" value="ECO:0007669"/>
    <property type="project" value="UniProtKB-UniRule"/>
</dbReference>
<gene>
    <name evidence="9 10" type="primary">cobD</name>
    <name evidence="10" type="ORF">FGF68_04820</name>
</gene>
<evidence type="ECO:0000313" key="10">
    <source>
        <dbReference type="EMBL" id="TNJ36901.1"/>
    </source>
</evidence>
<evidence type="ECO:0000256" key="6">
    <source>
        <dbReference type="ARBA" id="ARBA00022692"/>
    </source>
</evidence>
<keyword evidence="5 9" id="KW-0169">Cobalamin biosynthesis</keyword>
<organism evidence="10 11">
    <name type="scientific">Prosthecochloris vibrioformis</name>
    <name type="common">Chlorobium vibrioforme</name>
    <dbReference type="NCBI Taxonomy" id="1098"/>
    <lineage>
        <taxon>Bacteria</taxon>
        <taxon>Pseudomonadati</taxon>
        <taxon>Chlorobiota</taxon>
        <taxon>Chlorobiia</taxon>
        <taxon>Chlorobiales</taxon>
        <taxon>Chlorobiaceae</taxon>
        <taxon>Prosthecochloris</taxon>
    </lineage>
</organism>
<reference evidence="10 11" key="1">
    <citation type="submission" date="2019-05" db="EMBL/GenBank/DDBJ databases">
        <title>Draft Whole-Genome sequence of the green sulfur bacterium Prosthecochloris vibrioformis DSM 260.</title>
        <authorList>
            <person name="Meyer T.E."/>
            <person name="Kyndt J.A."/>
        </authorList>
    </citation>
    <scope>NUCLEOTIDE SEQUENCE [LARGE SCALE GENOMIC DNA]</scope>
    <source>
        <strain evidence="10 11">DSM 260</strain>
    </source>
</reference>
<accession>A0A5C4S2D7</accession>
<dbReference type="GO" id="GO:0005886">
    <property type="term" value="C:plasma membrane"/>
    <property type="evidence" value="ECO:0007669"/>
    <property type="project" value="UniProtKB-SubCell"/>
</dbReference>
<evidence type="ECO:0000256" key="9">
    <source>
        <dbReference type="HAMAP-Rule" id="MF_00024"/>
    </source>
</evidence>
<proteinExistence type="inferred from homology"/>